<feature type="signal peptide" evidence="4">
    <location>
        <begin position="1"/>
        <end position="20"/>
    </location>
</feature>
<dbReference type="OrthoDB" id="6379191at2759"/>
<dbReference type="GO" id="GO:0062129">
    <property type="term" value="C:chitin-based extracellular matrix"/>
    <property type="evidence" value="ECO:0007669"/>
    <property type="project" value="TreeGrafter"/>
</dbReference>
<dbReference type="InterPro" id="IPR031311">
    <property type="entry name" value="CHIT_BIND_RR_consensus"/>
</dbReference>
<sequence>MNRALLIFLCLTALMVAVSGRVHYQDVNEGKYYVDPNNDGRYYHESGDGRYHHDNSGQYNHDGTGRYAHDGTGRYAHDHSGHYVYDGSGQYVEYAKPTPRPYDEGKLKQWCKDYKDAGLYHYKYAVPDPDDIVAEECAKIFQEEYGEQLRVKGYFKYFGDDGEKYIVDYTADENGFIPDGNNLHPALLAALKYHKTQGKVHQSGVPTPGQAAAASGKRFQVFKGFQPYYFSKNPKIPNPKA</sequence>
<dbReference type="Pfam" id="PF00379">
    <property type="entry name" value="Chitin_bind_4"/>
    <property type="match status" value="1"/>
</dbReference>
<dbReference type="PANTHER" id="PTHR10380:SF173">
    <property type="entry name" value="CUTICULAR PROTEIN 47EF, ISOFORM C-RELATED"/>
    <property type="match status" value="1"/>
</dbReference>
<feature type="chain" id="PRO_5010720036" evidence="4">
    <location>
        <begin position="21"/>
        <end position="241"/>
    </location>
</feature>
<keyword evidence="5" id="KW-1185">Reference proteome</keyword>
<reference evidence="6" key="1">
    <citation type="submission" date="2025-08" db="UniProtKB">
        <authorList>
            <consortium name="RefSeq"/>
        </authorList>
    </citation>
    <scope>IDENTIFICATION</scope>
    <source>
        <tissue evidence="6">Entire body</tissue>
    </source>
</reference>
<feature type="compositionally biased region" description="Basic and acidic residues" evidence="3">
    <location>
        <begin position="43"/>
        <end position="55"/>
    </location>
</feature>
<dbReference type="Proteomes" id="UP000192223">
    <property type="component" value="Unplaced"/>
</dbReference>
<organism evidence="5 6">
    <name type="scientific">Agrilus planipennis</name>
    <name type="common">Emerald ash borer</name>
    <name type="synonym">Agrilus marcopoli</name>
    <dbReference type="NCBI Taxonomy" id="224129"/>
    <lineage>
        <taxon>Eukaryota</taxon>
        <taxon>Metazoa</taxon>
        <taxon>Ecdysozoa</taxon>
        <taxon>Arthropoda</taxon>
        <taxon>Hexapoda</taxon>
        <taxon>Insecta</taxon>
        <taxon>Pterygota</taxon>
        <taxon>Neoptera</taxon>
        <taxon>Endopterygota</taxon>
        <taxon>Coleoptera</taxon>
        <taxon>Polyphaga</taxon>
        <taxon>Elateriformia</taxon>
        <taxon>Buprestoidea</taxon>
        <taxon>Buprestidae</taxon>
        <taxon>Agrilinae</taxon>
        <taxon>Agrilus</taxon>
    </lineage>
</organism>
<dbReference type="GeneID" id="108743711"/>
<feature type="region of interest" description="Disordered" evidence="3">
    <location>
        <begin position="43"/>
        <end position="65"/>
    </location>
</feature>
<name>A0A1W4XQW4_AGRPL</name>
<dbReference type="PRINTS" id="PR00947">
    <property type="entry name" value="CUTICLE"/>
</dbReference>
<gene>
    <name evidence="6" type="primary">LOC108743711</name>
</gene>
<dbReference type="RefSeq" id="XP_018334800.1">
    <property type="nucleotide sequence ID" value="XM_018479298.2"/>
</dbReference>
<keyword evidence="1 2" id="KW-0193">Cuticle</keyword>
<dbReference type="KEGG" id="apln:108743711"/>
<evidence type="ECO:0000256" key="3">
    <source>
        <dbReference type="SAM" id="MobiDB-lite"/>
    </source>
</evidence>
<proteinExistence type="predicted"/>
<dbReference type="AlphaFoldDB" id="A0A1W4XQW4"/>
<evidence type="ECO:0000313" key="5">
    <source>
        <dbReference type="Proteomes" id="UP000192223"/>
    </source>
</evidence>
<evidence type="ECO:0000256" key="1">
    <source>
        <dbReference type="ARBA" id="ARBA00022460"/>
    </source>
</evidence>
<dbReference type="InParanoid" id="A0A1W4XQW4"/>
<dbReference type="PANTHER" id="PTHR10380">
    <property type="entry name" value="CUTICLE PROTEIN"/>
    <property type="match status" value="1"/>
</dbReference>
<dbReference type="PROSITE" id="PS51155">
    <property type="entry name" value="CHIT_BIND_RR_2"/>
    <property type="match status" value="1"/>
</dbReference>
<evidence type="ECO:0000256" key="4">
    <source>
        <dbReference type="SAM" id="SignalP"/>
    </source>
</evidence>
<dbReference type="GO" id="GO:0008010">
    <property type="term" value="F:structural constituent of chitin-based larval cuticle"/>
    <property type="evidence" value="ECO:0007669"/>
    <property type="project" value="TreeGrafter"/>
</dbReference>
<dbReference type="InterPro" id="IPR050468">
    <property type="entry name" value="Cuticle_Struct_Prot"/>
</dbReference>
<keyword evidence="4" id="KW-0732">Signal</keyword>
<dbReference type="InterPro" id="IPR000618">
    <property type="entry name" value="Insect_cuticle"/>
</dbReference>
<evidence type="ECO:0000256" key="2">
    <source>
        <dbReference type="PROSITE-ProRule" id="PRU00497"/>
    </source>
</evidence>
<dbReference type="PROSITE" id="PS00233">
    <property type="entry name" value="CHIT_BIND_RR_1"/>
    <property type="match status" value="1"/>
</dbReference>
<evidence type="ECO:0000313" key="6">
    <source>
        <dbReference type="RefSeq" id="XP_018334800.1"/>
    </source>
</evidence>
<protein>
    <submittedName>
        <fullName evidence="6">Larval cuticle protein LCP-30-like</fullName>
    </submittedName>
</protein>
<accession>A0A1W4XQW4</accession>